<dbReference type="GO" id="GO:0006508">
    <property type="term" value="P:proteolysis"/>
    <property type="evidence" value="ECO:0007669"/>
    <property type="project" value="UniProtKB-KW"/>
</dbReference>
<dbReference type="GO" id="GO:0008233">
    <property type="term" value="F:peptidase activity"/>
    <property type="evidence" value="ECO:0007669"/>
    <property type="project" value="UniProtKB-KW"/>
</dbReference>
<feature type="chain" id="PRO_5022945701" evidence="1">
    <location>
        <begin position="25"/>
        <end position="401"/>
    </location>
</feature>
<feature type="signal peptide" evidence="1">
    <location>
        <begin position="1"/>
        <end position="24"/>
    </location>
</feature>
<gene>
    <name evidence="4" type="ORF">FZD47_09755</name>
</gene>
<dbReference type="InterPro" id="IPR035940">
    <property type="entry name" value="CAP_sf"/>
</dbReference>
<keyword evidence="4" id="KW-0378">Hydrolase</keyword>
<feature type="domain" description="CAP-associated" evidence="3">
    <location>
        <begin position="126"/>
        <end position="262"/>
    </location>
</feature>
<dbReference type="PANTHER" id="PTHR31157:SF1">
    <property type="entry name" value="SCP DOMAIN-CONTAINING PROTEIN"/>
    <property type="match status" value="1"/>
</dbReference>
<name>A0A5D4SNV0_9BACI</name>
<proteinExistence type="predicted"/>
<dbReference type="SUPFAM" id="SSF55797">
    <property type="entry name" value="PR-1-like"/>
    <property type="match status" value="1"/>
</dbReference>
<evidence type="ECO:0000313" key="5">
    <source>
        <dbReference type="Proteomes" id="UP000323732"/>
    </source>
</evidence>
<keyword evidence="1" id="KW-0732">Signal</keyword>
<dbReference type="EMBL" id="VTES01000003">
    <property type="protein sequence ID" value="TYS63792.1"/>
    <property type="molecule type" value="Genomic_DNA"/>
</dbReference>
<dbReference type="CDD" id="cd05379">
    <property type="entry name" value="CAP_bacterial"/>
    <property type="match status" value="1"/>
</dbReference>
<evidence type="ECO:0000256" key="1">
    <source>
        <dbReference type="SAM" id="SignalP"/>
    </source>
</evidence>
<dbReference type="Proteomes" id="UP000323732">
    <property type="component" value="Unassembled WGS sequence"/>
</dbReference>
<comment type="caution">
    <text evidence="4">The sequence shown here is derived from an EMBL/GenBank/DDBJ whole genome shotgun (WGS) entry which is preliminary data.</text>
</comment>
<feature type="domain" description="SCP" evidence="2">
    <location>
        <begin position="280"/>
        <end position="397"/>
    </location>
</feature>
<evidence type="ECO:0000313" key="4">
    <source>
        <dbReference type="EMBL" id="TYS63792.1"/>
    </source>
</evidence>
<dbReference type="Pfam" id="PF14504">
    <property type="entry name" value="CAP_assoc_N"/>
    <property type="match status" value="1"/>
</dbReference>
<accession>A0A5D4SNV0</accession>
<dbReference type="AlphaFoldDB" id="A0A5D4SNV0"/>
<evidence type="ECO:0000259" key="2">
    <source>
        <dbReference type="Pfam" id="PF00188"/>
    </source>
</evidence>
<keyword evidence="4" id="KW-0645">Protease</keyword>
<dbReference type="Gene3D" id="3.40.33.10">
    <property type="entry name" value="CAP"/>
    <property type="match status" value="1"/>
</dbReference>
<dbReference type="InterPro" id="IPR029410">
    <property type="entry name" value="CAP_assoc"/>
</dbReference>
<reference evidence="4 5" key="1">
    <citation type="submission" date="2019-08" db="EMBL/GenBank/DDBJ databases">
        <title>Bacillus genomes from the desert of Cuatro Cienegas, Coahuila.</title>
        <authorList>
            <person name="Olmedo-Alvarez G."/>
        </authorList>
    </citation>
    <scope>NUCLEOTIDE SEQUENCE [LARGE SCALE GENOMIC DNA]</scope>
    <source>
        <strain evidence="4 5">CH37_1T</strain>
    </source>
</reference>
<dbReference type="RefSeq" id="WP_148949707.1">
    <property type="nucleotide sequence ID" value="NZ_JAMYWU010000001.1"/>
</dbReference>
<dbReference type="Pfam" id="PF00188">
    <property type="entry name" value="CAP"/>
    <property type="match status" value="1"/>
</dbReference>
<organism evidence="4 5">
    <name type="scientific">Bacillus infantis</name>
    <dbReference type="NCBI Taxonomy" id="324767"/>
    <lineage>
        <taxon>Bacteria</taxon>
        <taxon>Bacillati</taxon>
        <taxon>Bacillota</taxon>
        <taxon>Bacilli</taxon>
        <taxon>Bacillales</taxon>
        <taxon>Bacillaceae</taxon>
        <taxon>Bacillus</taxon>
    </lineage>
</organism>
<dbReference type="PANTHER" id="PTHR31157">
    <property type="entry name" value="SCP DOMAIN-CONTAINING PROTEIN"/>
    <property type="match status" value="1"/>
</dbReference>
<dbReference type="InterPro" id="IPR014044">
    <property type="entry name" value="CAP_dom"/>
</dbReference>
<sequence>MKRLVIVAALFACAFFGFQFQASASESCPDRVMWGKTELKQGQIGKVTILKNVQSYTLSSSIKPAKLLLKDAEYRVYSYKNGYYGLGGGLFVKKDSSVLYQTPSKAKLSLLNCQDASVFSVSGITIGTPKADVERLLGREKDRQLNEYSSLWYVYHQNYKNFILISYDKSNKVEGFYTNSGQLKSGSGITIGTSKADTRDSLGSPISYIVKGYTRYNLEQTAEKDYFAIKGNIATVFYDVHNAGKVTAVQMLKQEMEERKTGFFGPPTVSLQLAFERTMFDLTNSIRVRNGFGAVTRDTLADRSARKHSQDMAEHNFFAHNNLRGETPFTRMTKEGVRYSAAGENIAMGYYSSIFAHEALLNSLGHRKNILDPKWRNLGVGVAFTDKEGLPYYSQNYFTPK</sequence>
<evidence type="ECO:0000259" key="3">
    <source>
        <dbReference type="Pfam" id="PF14504"/>
    </source>
</evidence>
<protein>
    <submittedName>
        <fullName evidence="4">Serine protease</fullName>
    </submittedName>
</protein>